<sequence length="148" mass="16150">MTIFIKDQDAITRQIRGIAVRDGTGVLQSLGRVLIRGQDNQLYEIFHHQLQVAAMPSSVNSYSRHNPVISAPVTVQISGGVPPYRHQWSLVSLNNADQVMALSPSSATTTFRADGVPHTHAATACFRDDVTDQNGFSGSVEVNCIFTR</sequence>
<dbReference type="STRING" id="579138.Zymop_0809"/>
<proteinExistence type="predicted"/>
<dbReference type="Proteomes" id="UP000000491">
    <property type="component" value="Chromosome"/>
</dbReference>
<name>F8ESD5_ZYMMT</name>
<gene>
    <name evidence="1" type="ordered locus">Zymop_0809</name>
</gene>
<dbReference type="HOGENOM" id="CLU_1758141_0_0_5"/>
<dbReference type="KEGG" id="zmp:Zymop_0809"/>
<dbReference type="EMBL" id="CP002865">
    <property type="protein sequence ID" value="AEI37710.1"/>
    <property type="molecule type" value="Genomic_DNA"/>
</dbReference>
<dbReference type="RefSeq" id="WP_013934106.1">
    <property type="nucleotide sequence ID" value="NC_015709.1"/>
</dbReference>
<evidence type="ECO:0000313" key="1">
    <source>
        <dbReference type="EMBL" id="AEI37710.1"/>
    </source>
</evidence>
<evidence type="ECO:0000313" key="2">
    <source>
        <dbReference type="Proteomes" id="UP000000491"/>
    </source>
</evidence>
<reference evidence="1 2" key="1">
    <citation type="journal article" date="2011" name="J. Bacteriol.">
        <title>Genome sequence of the ethanol-producing Zymomonas mobilis subsp. pomaceae lectotype strain ATCC 29192.</title>
        <authorList>
            <person name="Kouvelis V.N."/>
            <person name="Davenport K.W."/>
            <person name="Brettin T.S."/>
            <person name="Bruce D."/>
            <person name="Detter C."/>
            <person name="Han C.S."/>
            <person name="Nolan M."/>
            <person name="Tapia R."/>
            <person name="Damoulaki A."/>
            <person name="Kyrpides N.C."/>
            <person name="Typas M.A."/>
            <person name="Pappas K.M."/>
        </authorList>
    </citation>
    <scope>NUCLEOTIDE SEQUENCE [LARGE SCALE GENOMIC DNA]</scope>
    <source>
        <strain evidence="2">ATCC 29192 / DSM 22645 / JCM 10191 / CCUG 17912 / NBRC 13757 / NCIMB 11200 / NRRL B-4491 / Barker I</strain>
    </source>
</reference>
<dbReference type="AlphaFoldDB" id="F8ESD5"/>
<dbReference type="PATRIC" id="fig|579138.3.peg.849"/>
<protein>
    <submittedName>
        <fullName evidence="1">Uncharacterized protein</fullName>
    </submittedName>
</protein>
<dbReference type="eggNOG" id="ENOG5030YZ9">
    <property type="taxonomic scope" value="Bacteria"/>
</dbReference>
<accession>F8ESD5</accession>
<organism evidence="1 2">
    <name type="scientific">Zymomonas mobilis subsp. pomaceae (strain ATCC 29192 / DSM 22645 / JCM 10191 / CCUG 17912 / NBRC 13757 / NCIMB 11200 / NRRL B-4491 / Barker I)</name>
    <dbReference type="NCBI Taxonomy" id="579138"/>
    <lineage>
        <taxon>Bacteria</taxon>
        <taxon>Pseudomonadati</taxon>
        <taxon>Pseudomonadota</taxon>
        <taxon>Alphaproteobacteria</taxon>
        <taxon>Sphingomonadales</taxon>
        <taxon>Zymomonadaceae</taxon>
        <taxon>Zymomonas</taxon>
    </lineage>
</organism>